<evidence type="ECO:0000313" key="3">
    <source>
        <dbReference type="Proteomes" id="UP000269708"/>
    </source>
</evidence>
<organism evidence="2 3">
    <name type="scientific">Vulcaniibacterium tengchongense</name>
    <dbReference type="NCBI Taxonomy" id="1273429"/>
    <lineage>
        <taxon>Bacteria</taxon>
        <taxon>Pseudomonadati</taxon>
        <taxon>Pseudomonadota</taxon>
        <taxon>Gammaproteobacteria</taxon>
        <taxon>Lysobacterales</taxon>
        <taxon>Lysobacteraceae</taxon>
        <taxon>Vulcaniibacterium</taxon>
    </lineage>
</organism>
<dbReference type="AlphaFoldDB" id="A0A3N4VG62"/>
<sequence>MRCRDRFASLLAAALLAAVAGPALAAEECVAASIDEVGRCGRRGAAATAGLHDRETPRPAPPPGLDPDLLATQLLGDFAVGELHPVAGGDGEWVLVARQAAVVAVDANAYALREQGPEPSVARVALLGWREGAGEGALPTVRILAETADPTEGTAAAAVADGAGAVVPCVDPEAGGELDSAGGYPDIAGEFRWRRLSPQHRVLAASVRRSEGYAGGGGGFHGEVLLEPRDGRLVPVACYARSRFQMFGGEWNEDGTRQHPESRAAWEMRVLPGGEWPRLRLHPVTADTPAAALRWDPARGHYVRD</sequence>
<proteinExistence type="predicted"/>
<feature type="signal peptide" evidence="1">
    <location>
        <begin position="1"/>
        <end position="25"/>
    </location>
</feature>
<keyword evidence="1" id="KW-0732">Signal</keyword>
<evidence type="ECO:0000313" key="2">
    <source>
        <dbReference type="EMBL" id="RPE82012.1"/>
    </source>
</evidence>
<reference evidence="2 3" key="1">
    <citation type="submission" date="2018-11" db="EMBL/GenBank/DDBJ databases">
        <title>Genomic Encyclopedia of Type Strains, Phase IV (KMG-IV): sequencing the most valuable type-strain genomes for metagenomic binning, comparative biology and taxonomic classification.</title>
        <authorList>
            <person name="Goeker M."/>
        </authorList>
    </citation>
    <scope>NUCLEOTIDE SEQUENCE [LARGE SCALE GENOMIC DNA]</scope>
    <source>
        <strain evidence="2 3">DSM 25623</strain>
    </source>
</reference>
<feature type="chain" id="PRO_5018257739" evidence="1">
    <location>
        <begin position="26"/>
        <end position="305"/>
    </location>
</feature>
<name>A0A3N4VG62_9GAMM</name>
<dbReference type="OrthoDB" id="6592373at2"/>
<accession>A0A3N4VG62</accession>
<comment type="caution">
    <text evidence="2">The sequence shown here is derived from an EMBL/GenBank/DDBJ whole genome shotgun (WGS) entry which is preliminary data.</text>
</comment>
<keyword evidence="3" id="KW-1185">Reference proteome</keyword>
<evidence type="ECO:0000256" key="1">
    <source>
        <dbReference type="SAM" id="SignalP"/>
    </source>
</evidence>
<dbReference type="EMBL" id="RKQN01000001">
    <property type="protein sequence ID" value="RPE82012.1"/>
    <property type="molecule type" value="Genomic_DNA"/>
</dbReference>
<dbReference type="Proteomes" id="UP000269708">
    <property type="component" value="Unassembled WGS sequence"/>
</dbReference>
<protein>
    <submittedName>
        <fullName evidence="2">Uncharacterized protein</fullName>
    </submittedName>
</protein>
<dbReference type="RefSeq" id="WP_123769514.1">
    <property type="nucleotide sequence ID" value="NZ_RKQN01000001.1"/>
</dbReference>
<gene>
    <name evidence="2" type="ORF">EDC50_1215</name>
</gene>